<dbReference type="SUPFAM" id="SSF51695">
    <property type="entry name" value="PLC-like phosphodiesterases"/>
    <property type="match status" value="1"/>
</dbReference>
<evidence type="ECO:0000256" key="3">
    <source>
        <dbReference type="SAM" id="Phobius"/>
    </source>
</evidence>
<accession>A0A7S4F881</accession>
<dbReference type="PRINTS" id="PR00390">
    <property type="entry name" value="PHPHLIPASEC"/>
</dbReference>
<name>A0A7S4F881_CHRCT</name>
<keyword evidence="3" id="KW-0812">Transmembrane</keyword>
<dbReference type="EC" id="3.1.4.11" evidence="1"/>
<dbReference type="PANTHER" id="PTHR10336:SF82">
    <property type="entry name" value="PHOSPHOINOSITIDE PHOSPHOLIPASE C"/>
    <property type="match status" value="1"/>
</dbReference>
<feature type="compositionally biased region" description="Basic and acidic residues" evidence="2">
    <location>
        <begin position="1285"/>
        <end position="1301"/>
    </location>
</feature>
<feature type="compositionally biased region" description="Basic and acidic residues" evidence="2">
    <location>
        <begin position="756"/>
        <end position="773"/>
    </location>
</feature>
<dbReference type="Gene3D" id="2.60.40.150">
    <property type="entry name" value="C2 domain"/>
    <property type="match status" value="1"/>
</dbReference>
<organism evidence="5">
    <name type="scientific">Chrysotila carterae</name>
    <name type="common">Marine alga</name>
    <name type="synonym">Syracosphaera carterae</name>
    <dbReference type="NCBI Taxonomy" id="13221"/>
    <lineage>
        <taxon>Eukaryota</taxon>
        <taxon>Haptista</taxon>
        <taxon>Haptophyta</taxon>
        <taxon>Prymnesiophyceae</taxon>
        <taxon>Isochrysidales</taxon>
        <taxon>Isochrysidaceae</taxon>
        <taxon>Chrysotila</taxon>
    </lineage>
</organism>
<dbReference type="Gene3D" id="3.20.20.190">
    <property type="entry name" value="Phosphatidylinositol (PI) phosphodiesterase"/>
    <property type="match status" value="2"/>
</dbReference>
<feature type="compositionally biased region" description="Basic and acidic residues" evidence="2">
    <location>
        <begin position="222"/>
        <end position="231"/>
    </location>
</feature>
<dbReference type="Pfam" id="PF00387">
    <property type="entry name" value="PI-PLC-Y"/>
    <property type="match status" value="1"/>
</dbReference>
<feature type="region of interest" description="Disordered" evidence="2">
    <location>
        <begin position="749"/>
        <end position="778"/>
    </location>
</feature>
<feature type="region of interest" description="Disordered" evidence="2">
    <location>
        <begin position="180"/>
        <end position="233"/>
    </location>
</feature>
<keyword evidence="1" id="KW-0378">Hydrolase</keyword>
<dbReference type="PROSITE" id="PS50007">
    <property type="entry name" value="PIPLC_X_DOMAIN"/>
    <property type="match status" value="1"/>
</dbReference>
<gene>
    <name evidence="5" type="ORF">PCAR00345_LOCUS33368</name>
</gene>
<feature type="transmembrane region" description="Helical" evidence="3">
    <location>
        <begin position="14"/>
        <end position="34"/>
    </location>
</feature>
<dbReference type="InterPro" id="IPR001711">
    <property type="entry name" value="PLipase_C_Pinositol-sp_Y"/>
</dbReference>
<evidence type="ECO:0000313" key="5">
    <source>
        <dbReference type="EMBL" id="CAE0780729.1"/>
    </source>
</evidence>
<dbReference type="GO" id="GO:0016042">
    <property type="term" value="P:lipid catabolic process"/>
    <property type="evidence" value="ECO:0007669"/>
    <property type="project" value="UniProtKB-KW"/>
</dbReference>
<reference evidence="5" key="1">
    <citation type="submission" date="2021-01" db="EMBL/GenBank/DDBJ databases">
        <authorList>
            <person name="Corre E."/>
            <person name="Pelletier E."/>
            <person name="Niang G."/>
            <person name="Scheremetjew M."/>
            <person name="Finn R."/>
            <person name="Kale V."/>
            <person name="Holt S."/>
            <person name="Cochrane G."/>
            <person name="Meng A."/>
            <person name="Brown T."/>
            <person name="Cohen L."/>
        </authorList>
    </citation>
    <scope>NUCLEOTIDE SEQUENCE</scope>
    <source>
        <strain evidence="5">CCMP645</strain>
    </source>
</reference>
<keyword evidence="1" id="KW-0442">Lipid degradation</keyword>
<evidence type="ECO:0000259" key="4">
    <source>
        <dbReference type="PROSITE" id="PS50008"/>
    </source>
</evidence>
<dbReference type="InterPro" id="IPR035892">
    <property type="entry name" value="C2_domain_sf"/>
</dbReference>
<feature type="region of interest" description="Disordered" evidence="2">
    <location>
        <begin position="1263"/>
        <end position="1301"/>
    </location>
</feature>
<dbReference type="GO" id="GO:0048015">
    <property type="term" value="P:phosphatidylinositol-mediated signaling"/>
    <property type="evidence" value="ECO:0007669"/>
    <property type="project" value="TreeGrafter"/>
</dbReference>
<feature type="compositionally biased region" description="Basic and acidic residues" evidence="2">
    <location>
        <begin position="671"/>
        <end position="694"/>
    </location>
</feature>
<comment type="catalytic activity">
    <reaction evidence="1">
        <text>a 1,2-diacyl-sn-glycero-3-phospho-(1D-myo-inositol-4,5-bisphosphate) + H2O = 1D-myo-inositol 1,4,5-trisphosphate + a 1,2-diacyl-sn-glycerol + H(+)</text>
        <dbReference type="Rhea" id="RHEA:33179"/>
        <dbReference type="ChEBI" id="CHEBI:15377"/>
        <dbReference type="ChEBI" id="CHEBI:15378"/>
        <dbReference type="ChEBI" id="CHEBI:17815"/>
        <dbReference type="ChEBI" id="CHEBI:58456"/>
        <dbReference type="ChEBI" id="CHEBI:203600"/>
        <dbReference type="EC" id="3.1.4.11"/>
    </reaction>
</comment>
<evidence type="ECO:0000256" key="2">
    <source>
        <dbReference type="SAM" id="MobiDB-lite"/>
    </source>
</evidence>
<dbReference type="SMART" id="SM00148">
    <property type="entry name" value="PLCXc"/>
    <property type="match status" value="1"/>
</dbReference>
<feature type="transmembrane region" description="Helical" evidence="3">
    <location>
        <begin position="46"/>
        <end position="64"/>
    </location>
</feature>
<dbReference type="InterPro" id="IPR000909">
    <property type="entry name" value="PLipase_C_PInositol-sp_X_dom"/>
</dbReference>
<dbReference type="InterPro" id="IPR001192">
    <property type="entry name" value="PI-PLC_fam"/>
</dbReference>
<keyword evidence="3" id="KW-1133">Transmembrane helix</keyword>
<dbReference type="PROSITE" id="PS50008">
    <property type="entry name" value="PIPLC_Y_DOMAIN"/>
    <property type="match status" value="1"/>
</dbReference>
<feature type="compositionally biased region" description="Polar residues" evidence="2">
    <location>
        <begin position="605"/>
        <end position="639"/>
    </location>
</feature>
<dbReference type="SMART" id="SM00149">
    <property type="entry name" value="PLCYc"/>
    <property type="match status" value="1"/>
</dbReference>
<dbReference type="InterPro" id="IPR017946">
    <property type="entry name" value="PLC-like_Pdiesterase_TIM-brl"/>
</dbReference>
<dbReference type="CDD" id="cd08558">
    <property type="entry name" value="PI-PLCc_eukaryota"/>
    <property type="match status" value="1"/>
</dbReference>
<evidence type="ECO:0000256" key="1">
    <source>
        <dbReference type="RuleBase" id="RU361133"/>
    </source>
</evidence>
<feature type="compositionally biased region" description="Basic and acidic residues" evidence="2">
    <location>
        <begin position="640"/>
        <end position="663"/>
    </location>
</feature>
<dbReference type="GO" id="GO:0051209">
    <property type="term" value="P:release of sequestered calcium ion into cytosol"/>
    <property type="evidence" value="ECO:0007669"/>
    <property type="project" value="TreeGrafter"/>
</dbReference>
<keyword evidence="1" id="KW-0443">Lipid metabolism</keyword>
<keyword evidence="3" id="KW-0472">Membrane</keyword>
<protein>
    <recommendedName>
        <fullName evidence="1">Phosphoinositide phospholipase C</fullName>
        <ecNumber evidence="1">3.1.4.11</ecNumber>
    </recommendedName>
</protein>
<sequence length="1310" mass="144953">MPAPDTADTLPRPMILVIVAAAGIVLVFGGYLLIRGFFKLRAFHQRFGISLPALLLLFARRYVLCLRRHHSTKPLPFQKAFPNLKISVQAHAQLRRLFRKYTSGELRMSLKQWLQFKREEQKEFDEAAASEEFVRLQHAATRDMASCCGERTGNPNSRLDRARSVVRALIIPHEARRSSFTSSRSDSYRMDCSADASSHAEEDQSLPRNVEASELKTSPNASKERPPHRDAEEELTLAQQTLTPTNLAQVTTKPTNAFAVSLSSSVCQPTPFELSDSMPPQPRLQRLRSFLPAWRHVHAADGRASSKCSSVRLSGEFSAETSIGLDYETFALAIVSGCNKATCPAAVAPQGELDQPFGHYWIASSHNTYLTGHQLTSESSADMYRRQLLQGCRCVEIDLWDGLRGEPDVTHGYTLATREKLSKVVAAIKEEAFTVSDAPLIISLEVRCSLKQQERAAEIFSSQLGAMLLTPADERARELSQLPVKHLQRRIILKGKTAEGHRLTRALLGERLLDATERSSKIYEARSRSLVAQLSFKGYWRRLVDKTFFFSRTRVSLQSLSKQSSCCGTEFEMRRDPLARGERGLERVITAHSVTVGAFMADSGEASQSGDAQLGTASPAHSQEMQPSSPIVNYTPSSSRKLEKERRLPPFKEQSTRTCREYADLDGSPRNADDAVDSHSGADDHPAADLKASDASDGSNTSRADGAATADNSAQADHGDDFTSDSAVKAAAIEKAMSNGTIAFAMTSDSDGLESAGDRDSAPRRDPALRQDDDQGLSLAERSPSALKASVHSLPVTSARSSVAFAMQPTTLPSRNASVLFASERLLALRKGHLTCSSFVFEGNILTCTSFTDTKYQDKAQLGRTYSAFGEAAEKSCRPMYSESSTQLLDRPSARTTSFSAFAKRNTQDGISPFLWKRLPHTLSHSQSFQMGSKANGKISLVSQRLDFDGEWTHEQQRRTRLRLVRIYPHGLRTKSDNFDPLPCWASGVQLCALNLQTNDLPTQLHYALFELNGGTGYVPKPQEMLASTPCWPPPRVQLRVVTVRPLTLFQLPARYEERPCKHDASRPRSQANLYVPELSYSALPRRKHKEEVHEPFLSFELYSIGGFSCVCPVLPPSTSSTKCLVRATAFSEGEVHYEQEVHCVAAERMETVLRVSVNDHDREEEVAYDTAVLGTLREGYRVFHMRNMKGTRIDSCFLLVHISFGTQVNAWVGEQELVKTLAQKDAALVSAQKTIAMLAAALQQLSPHHQLASALALTDSAKPEQSCETSDKVWQLSSRPSRPAHHDGDGPSPERRPRSKLEVVLNACL</sequence>
<feature type="domain" description="PI-PLC Y-box" evidence="4">
    <location>
        <begin position="958"/>
        <end position="1025"/>
    </location>
</feature>
<dbReference type="GO" id="GO:0004435">
    <property type="term" value="F:phosphatidylinositol-4,5-bisphosphate phospholipase C activity"/>
    <property type="evidence" value="ECO:0007669"/>
    <property type="project" value="UniProtKB-EC"/>
</dbReference>
<feature type="region of interest" description="Disordered" evidence="2">
    <location>
        <begin position="604"/>
        <end position="722"/>
    </location>
</feature>
<proteinExistence type="predicted"/>
<dbReference type="PANTHER" id="PTHR10336">
    <property type="entry name" value="PHOSPHOINOSITIDE-SPECIFIC PHOSPHOLIPASE C FAMILY PROTEIN"/>
    <property type="match status" value="1"/>
</dbReference>
<dbReference type="Pfam" id="PF00388">
    <property type="entry name" value="PI-PLC-X"/>
    <property type="match status" value="1"/>
</dbReference>
<dbReference type="EMBL" id="HBIZ01052141">
    <property type="protein sequence ID" value="CAE0780729.1"/>
    <property type="molecule type" value="Transcribed_RNA"/>
</dbReference>